<evidence type="ECO:0000313" key="4">
    <source>
        <dbReference type="Proteomes" id="UP000321945"/>
    </source>
</evidence>
<evidence type="ECO:0000313" key="3">
    <source>
        <dbReference type="EMBL" id="TXD67814.1"/>
    </source>
</evidence>
<gene>
    <name evidence="3" type="ORF">ESV24_14985</name>
</gene>
<name>A0A5C6YKU2_9FLAO</name>
<dbReference type="AlphaFoldDB" id="A0A5C6YKU2"/>
<reference evidence="3 4" key="1">
    <citation type="submission" date="2019-08" db="EMBL/GenBank/DDBJ databases">
        <title>Genome of Aequorivita lipolytica Y10-2 (type strain).</title>
        <authorList>
            <person name="Bowman J.P."/>
        </authorList>
    </citation>
    <scope>NUCLEOTIDE SEQUENCE [LARGE SCALE GENOMIC DNA]</scope>
    <source>
        <strain evidence="3 4">Y10-2</strain>
    </source>
</reference>
<feature type="compositionally biased region" description="Acidic residues" evidence="1">
    <location>
        <begin position="182"/>
        <end position="195"/>
    </location>
</feature>
<keyword evidence="4" id="KW-1185">Reference proteome</keyword>
<accession>A0A5C6YKU2</accession>
<protein>
    <recommendedName>
        <fullName evidence="2">DUF6591 domain-containing protein</fullName>
    </recommendedName>
</protein>
<sequence>MKINFTNVTFALLLSIFFVSCGDSKKEKIEDVTVKPKTTSLKGDLKDYYEIVENDYKIKVEEGSYMNEGMITVEIKRNQKDFDFKTDNINPFGTNGSEDYHVGFGIEIFDETGPSVIKTATEGGMGGPYSSDDVEGLINLGKGETGYIRWNVSGDKLKGLKTFQITSALKKEDHSNDSVSSYDDESSDENTDSDEVANTSSDSNDKVDKALDSYEEYIDSYIKFLKKVQKGDNSAMADYPAMMEKATDMQQKMDDMKNEFSAKQMSRMMKIVNKMNTAAMEMQ</sequence>
<dbReference type="PROSITE" id="PS51257">
    <property type="entry name" value="PROKAR_LIPOPROTEIN"/>
    <property type="match status" value="1"/>
</dbReference>
<proteinExistence type="predicted"/>
<dbReference type="Proteomes" id="UP000321945">
    <property type="component" value="Unassembled WGS sequence"/>
</dbReference>
<organism evidence="3 4">
    <name type="scientific">Aequorivita lipolytica</name>
    <dbReference type="NCBI Taxonomy" id="153267"/>
    <lineage>
        <taxon>Bacteria</taxon>
        <taxon>Pseudomonadati</taxon>
        <taxon>Bacteroidota</taxon>
        <taxon>Flavobacteriia</taxon>
        <taxon>Flavobacteriales</taxon>
        <taxon>Flavobacteriaceae</taxon>
        <taxon>Aequorivita</taxon>
    </lineage>
</organism>
<comment type="caution">
    <text evidence="3">The sequence shown here is derived from an EMBL/GenBank/DDBJ whole genome shotgun (WGS) entry which is preliminary data.</text>
</comment>
<dbReference type="Pfam" id="PF20234">
    <property type="entry name" value="DUF6591"/>
    <property type="match status" value="1"/>
</dbReference>
<feature type="domain" description="DUF6591" evidence="2">
    <location>
        <begin position="168"/>
        <end position="278"/>
    </location>
</feature>
<dbReference type="RefSeq" id="WP_146743194.1">
    <property type="nucleotide sequence ID" value="NZ_CBCRZQ010000023.1"/>
</dbReference>
<dbReference type="EMBL" id="VORU01000025">
    <property type="protein sequence ID" value="TXD67814.1"/>
    <property type="molecule type" value="Genomic_DNA"/>
</dbReference>
<evidence type="ECO:0000259" key="2">
    <source>
        <dbReference type="Pfam" id="PF20234"/>
    </source>
</evidence>
<evidence type="ECO:0000256" key="1">
    <source>
        <dbReference type="SAM" id="MobiDB-lite"/>
    </source>
</evidence>
<dbReference type="OrthoDB" id="1376017at2"/>
<dbReference type="InterPro" id="IPR046526">
    <property type="entry name" value="DUF6591"/>
</dbReference>
<feature type="region of interest" description="Disordered" evidence="1">
    <location>
        <begin position="173"/>
        <end position="207"/>
    </location>
</feature>